<proteinExistence type="predicted"/>
<feature type="transmembrane region" description="Helical" evidence="1">
    <location>
        <begin position="205"/>
        <end position="225"/>
    </location>
</feature>
<dbReference type="STRING" id="526224.Bmur_2078"/>
<name>D5U3S1_BRAM5</name>
<sequence>MIFLVLFNFYACTKQSAVNPINTPNVIPQRTLEIAFAYDNNNIVKNKTTNVLMQLEDDDSGFYMFSTKKDDKDYAAYLIDAKNNSSISMYYENGSLFPYKIMLVQDNESLVGYTSKHRKDSQNFDIIWYSEGGYGETVKNIPLKNSIYDHSSSIGVDSDTDYQIKTIKISLRISEAINNYVDNNDTVKPMARSLFNSFSNFWKKVFSAIVIVVAVVIAVFVPPLAPAMVEVITNTIEYMQVIDIKAAEEDKNAAASGLKKLFISKAVNNISEVNLYQNNDEIRLDKLGDIFYIFFDVTEAELDKFKIKATMENEANGCNLINTYYKIWYNGETIKVNEKNILFDEQKLNNNQDFSLKIEKMYNDSGNNNIYIDIEVGANTMINSEALSSFRLILKP</sequence>
<organism evidence="2 3">
    <name type="scientific">Brachyspira murdochii (strain ATCC 51284 / DSM 12563 / 56-150)</name>
    <name type="common">Serpulina murdochii</name>
    <dbReference type="NCBI Taxonomy" id="526224"/>
    <lineage>
        <taxon>Bacteria</taxon>
        <taxon>Pseudomonadati</taxon>
        <taxon>Spirochaetota</taxon>
        <taxon>Spirochaetia</taxon>
        <taxon>Brachyspirales</taxon>
        <taxon>Brachyspiraceae</taxon>
        <taxon>Brachyspira</taxon>
    </lineage>
</organism>
<reference evidence="2 3" key="1">
    <citation type="journal article" date="2010" name="Stand. Genomic Sci.">
        <title>Complete genome sequence of Brachyspira murdochii type strain (56-150).</title>
        <authorList>
            <person name="Pati A."/>
            <person name="Sikorski J."/>
            <person name="Gronow S."/>
            <person name="Munk C."/>
            <person name="Lapidus A."/>
            <person name="Copeland A."/>
            <person name="Glavina Del Tio T."/>
            <person name="Nolan M."/>
            <person name="Lucas S."/>
            <person name="Chen F."/>
            <person name="Tice H."/>
            <person name="Cheng J.F."/>
            <person name="Han C."/>
            <person name="Detter J.C."/>
            <person name="Bruce D."/>
            <person name="Tapia R."/>
            <person name="Goodwin L."/>
            <person name="Pitluck S."/>
            <person name="Liolios K."/>
            <person name="Ivanova N."/>
            <person name="Mavromatis K."/>
            <person name="Mikhailova N."/>
            <person name="Chen A."/>
            <person name="Palaniappan K."/>
            <person name="Land M."/>
            <person name="Hauser L."/>
            <person name="Chang Y.J."/>
            <person name="Jeffries C.D."/>
            <person name="Spring S."/>
            <person name="Rohde M."/>
            <person name="Goker M."/>
            <person name="Bristow J."/>
            <person name="Eisen J.A."/>
            <person name="Markowitz V."/>
            <person name="Hugenholtz P."/>
            <person name="Kyrpides N.C."/>
            <person name="Klenk H.P."/>
        </authorList>
    </citation>
    <scope>NUCLEOTIDE SEQUENCE [LARGE SCALE GENOMIC DNA]</scope>
    <source>
        <strain evidence="3">ATCC 51284 / DSM 12563 / 56-150</strain>
    </source>
</reference>
<dbReference type="EMBL" id="CP001959">
    <property type="protein sequence ID" value="ADG72153.1"/>
    <property type="molecule type" value="Genomic_DNA"/>
</dbReference>
<dbReference type="OrthoDB" id="10014596at2"/>
<gene>
    <name evidence="2" type="ordered locus">Bmur_2078</name>
</gene>
<dbReference type="KEGG" id="brm:Bmur_2078"/>
<dbReference type="AlphaFoldDB" id="D5U3S1"/>
<evidence type="ECO:0008006" key="4">
    <source>
        <dbReference type="Google" id="ProtNLM"/>
    </source>
</evidence>
<dbReference type="Proteomes" id="UP000001915">
    <property type="component" value="Chromosome"/>
</dbReference>
<keyword evidence="1" id="KW-0472">Membrane</keyword>
<evidence type="ECO:0000313" key="2">
    <source>
        <dbReference type="EMBL" id="ADG72153.1"/>
    </source>
</evidence>
<dbReference type="RefSeq" id="WP_013114524.1">
    <property type="nucleotide sequence ID" value="NC_014150.1"/>
</dbReference>
<protein>
    <recommendedName>
        <fullName evidence="4">Colicin lysis protein</fullName>
    </recommendedName>
</protein>
<dbReference type="HOGENOM" id="CLU_695732_0_0_12"/>
<evidence type="ECO:0000256" key="1">
    <source>
        <dbReference type="SAM" id="Phobius"/>
    </source>
</evidence>
<evidence type="ECO:0000313" key="3">
    <source>
        <dbReference type="Proteomes" id="UP000001915"/>
    </source>
</evidence>
<accession>D5U3S1</accession>
<keyword evidence="1" id="KW-0812">Transmembrane</keyword>
<keyword evidence="1" id="KW-1133">Transmembrane helix</keyword>